<name>A0ABT9KCM2_9PAST</name>
<reference evidence="1 2" key="1">
    <citation type="submission" date="2022-12" db="EMBL/GenBank/DDBJ databases">
        <title>Genome sequence of Pasteurellaceae Bisgaard Taxon 45.</title>
        <authorList>
            <person name="Foggin C."/>
            <person name="Rosen L.E."/>
            <person name="Henton M."/>
            <person name="Buys A."/>
            <person name="Floyd T."/>
            <person name="Turner A.D."/>
            <person name="Tarbin J."/>
            <person name="Lloyd A.S."/>
            <person name="Chaitezvi C."/>
            <person name="Ellis R.J."/>
            <person name="Roberts H.C."/>
            <person name="Dastjerdi A."/>
            <person name="Nunez A."/>
            <person name="Van Vliet A.H."/>
            <person name="Steinbach F."/>
        </authorList>
    </citation>
    <scope>NUCLEOTIDE SEQUENCE [LARGE SCALE GENOMIC DNA]</scope>
    <source>
        <strain evidence="1 2">VF20HR</strain>
    </source>
</reference>
<gene>
    <name evidence="1" type="ORF">O7M46_02445</name>
</gene>
<dbReference type="EMBL" id="JAQAHH010000003">
    <property type="protein sequence ID" value="MDP9499808.1"/>
    <property type="molecule type" value="Genomic_DNA"/>
</dbReference>
<evidence type="ECO:0000313" key="1">
    <source>
        <dbReference type="EMBL" id="MDP9499808.1"/>
    </source>
</evidence>
<evidence type="ECO:0008006" key="3">
    <source>
        <dbReference type="Google" id="ProtNLM"/>
    </source>
</evidence>
<sequence>MDFEFQKLTLPYCAFFGSDLNLTWLFNASKEEQEEALFEWFTLRYEEPVHSLPYISREGGYQYIYGGPIDPYDELEQFEKYTSYDVIQDVAQRLYDIAEDTWTPIPQYSNDYQMKETPIDRLKNRINKAIKVLKFSNIAQIIDINLLIERSEDYGLYAKDFLVHQLKNNLKEKDEEISYLQALSVFSLLFTAFETYMWEITKCNLDTKGLNLRKNLINTLKDFEIKKSLSDIYNENYNFDRKLEDILDNETVWHNINNITKIFKNGFQLNTLPDFHEINKLLITRNNIVHRFGLDKDGHAISLQDEDILNAKKFFIEYCESLDLLIQERICNL</sequence>
<evidence type="ECO:0000313" key="2">
    <source>
        <dbReference type="Proteomes" id="UP001224083"/>
    </source>
</evidence>
<protein>
    <recommendedName>
        <fullName evidence="3">RiboL-PSP-HEPN domain-containing protein</fullName>
    </recommendedName>
</protein>
<accession>A0ABT9KCM2</accession>
<comment type="caution">
    <text evidence="1">The sequence shown here is derived from an EMBL/GenBank/DDBJ whole genome shotgun (WGS) entry which is preliminary data.</text>
</comment>
<keyword evidence="2" id="KW-1185">Reference proteome</keyword>
<dbReference type="Proteomes" id="UP001224083">
    <property type="component" value="Unassembled WGS sequence"/>
</dbReference>
<proteinExistence type="predicted"/>
<organism evidence="1 2">
    <name type="scientific">Bisgaard Taxon 45</name>
    <dbReference type="NCBI Taxonomy" id="304289"/>
    <lineage>
        <taxon>Bacteria</taxon>
        <taxon>Pseudomonadati</taxon>
        <taxon>Pseudomonadota</taxon>
        <taxon>Gammaproteobacteria</taxon>
        <taxon>Pasteurellales</taxon>
        <taxon>Pasteurellaceae</taxon>
    </lineage>
</organism>